<dbReference type="AlphaFoldDB" id="A0A2P2P052"/>
<evidence type="ECO:0000313" key="1">
    <source>
        <dbReference type="EMBL" id="MBX48011.1"/>
    </source>
</evidence>
<dbReference type="EMBL" id="GGEC01067527">
    <property type="protein sequence ID" value="MBX48011.1"/>
    <property type="molecule type" value="Transcribed_RNA"/>
</dbReference>
<proteinExistence type="predicted"/>
<sequence length="30" mass="3387">MPFYASSSREKGLTRLIGCLDILLICFEIP</sequence>
<name>A0A2P2P052_RHIMU</name>
<protein>
    <submittedName>
        <fullName evidence="1">Uncharacterized protein</fullName>
    </submittedName>
</protein>
<accession>A0A2P2P052</accession>
<organism evidence="1">
    <name type="scientific">Rhizophora mucronata</name>
    <name type="common">Asiatic mangrove</name>
    <dbReference type="NCBI Taxonomy" id="61149"/>
    <lineage>
        <taxon>Eukaryota</taxon>
        <taxon>Viridiplantae</taxon>
        <taxon>Streptophyta</taxon>
        <taxon>Embryophyta</taxon>
        <taxon>Tracheophyta</taxon>
        <taxon>Spermatophyta</taxon>
        <taxon>Magnoliopsida</taxon>
        <taxon>eudicotyledons</taxon>
        <taxon>Gunneridae</taxon>
        <taxon>Pentapetalae</taxon>
        <taxon>rosids</taxon>
        <taxon>fabids</taxon>
        <taxon>Malpighiales</taxon>
        <taxon>Rhizophoraceae</taxon>
        <taxon>Rhizophora</taxon>
    </lineage>
</organism>
<reference evidence="1" key="1">
    <citation type="submission" date="2018-02" db="EMBL/GenBank/DDBJ databases">
        <title>Rhizophora mucronata_Transcriptome.</title>
        <authorList>
            <person name="Meera S.P."/>
            <person name="Sreeshan A."/>
            <person name="Augustine A."/>
        </authorList>
    </citation>
    <scope>NUCLEOTIDE SEQUENCE</scope>
    <source>
        <tissue evidence="1">Leaf</tissue>
    </source>
</reference>